<evidence type="ECO:0000256" key="4">
    <source>
        <dbReference type="ARBA" id="ARBA00022989"/>
    </source>
</evidence>
<evidence type="ECO:0000259" key="7">
    <source>
        <dbReference type="Pfam" id="PF00482"/>
    </source>
</evidence>
<dbReference type="Proteomes" id="UP001265550">
    <property type="component" value="Unassembled WGS sequence"/>
</dbReference>
<evidence type="ECO:0000256" key="6">
    <source>
        <dbReference type="SAM" id="Phobius"/>
    </source>
</evidence>
<dbReference type="PANTHER" id="PTHR35007">
    <property type="entry name" value="INTEGRAL MEMBRANE PROTEIN-RELATED"/>
    <property type="match status" value="1"/>
</dbReference>
<dbReference type="EMBL" id="JAVDWE010000018">
    <property type="protein sequence ID" value="MDR7097036.1"/>
    <property type="molecule type" value="Genomic_DNA"/>
</dbReference>
<sequence>MNTLQLSILALLLLALALATVAGLLLHRHAQRNAATQVIQRALGENGTPVHVLPDELAFVRDNERASHWLESRVGRLLVADEDRKLIQQCGLPSVRTQLGLLISRAVLALGLPVLIHLAWGHTANGLLWSAAGFALGFMAPKWWLRHRASRQCERVGHELPLFVDMVGLLQSVGLSLDQSLKVIANDFQHVMPVIGAEVARANRQYSQGRTREHAYQRMASLHGNQHLMDFVTLINQVDKHGGAVQEPIRQFSERLRVHRKAGMKALIGKITVKMTVVMVTTLLPALMIVTAGPGFLAIIRSVGSMTAR</sequence>
<feature type="transmembrane region" description="Helical" evidence="6">
    <location>
        <begin position="99"/>
        <end position="120"/>
    </location>
</feature>
<evidence type="ECO:0000256" key="3">
    <source>
        <dbReference type="ARBA" id="ARBA00022692"/>
    </source>
</evidence>
<dbReference type="RefSeq" id="WP_204735329.1">
    <property type="nucleotide sequence ID" value="NZ_JAVDWE010000018.1"/>
</dbReference>
<organism evidence="8 9">
    <name type="scientific">Hydrogenophaga laconesensis</name>
    <dbReference type="NCBI Taxonomy" id="1805971"/>
    <lineage>
        <taxon>Bacteria</taxon>
        <taxon>Pseudomonadati</taxon>
        <taxon>Pseudomonadota</taxon>
        <taxon>Betaproteobacteria</taxon>
        <taxon>Burkholderiales</taxon>
        <taxon>Comamonadaceae</taxon>
        <taxon>Hydrogenophaga</taxon>
    </lineage>
</organism>
<gene>
    <name evidence="8" type="ORF">J2X09_004805</name>
</gene>
<name>A0ABU1VHS8_9BURK</name>
<feature type="transmembrane region" description="Helical" evidence="6">
    <location>
        <begin position="6"/>
        <end position="26"/>
    </location>
</feature>
<keyword evidence="3 6" id="KW-0812">Transmembrane</keyword>
<feature type="transmembrane region" description="Helical" evidence="6">
    <location>
        <begin position="126"/>
        <end position="145"/>
    </location>
</feature>
<evidence type="ECO:0000256" key="5">
    <source>
        <dbReference type="ARBA" id="ARBA00023136"/>
    </source>
</evidence>
<comment type="subcellular location">
    <subcellularLocation>
        <location evidence="1">Cell membrane</location>
        <topology evidence="1">Multi-pass membrane protein</topology>
    </subcellularLocation>
</comment>
<keyword evidence="5 6" id="KW-0472">Membrane</keyword>
<evidence type="ECO:0000256" key="1">
    <source>
        <dbReference type="ARBA" id="ARBA00004651"/>
    </source>
</evidence>
<feature type="domain" description="Type II secretion system protein GspF" evidence="7">
    <location>
        <begin position="163"/>
        <end position="290"/>
    </location>
</feature>
<accession>A0ABU1VHS8</accession>
<evidence type="ECO:0000256" key="2">
    <source>
        <dbReference type="ARBA" id="ARBA00022475"/>
    </source>
</evidence>
<protein>
    <submittedName>
        <fullName evidence="8">Tight adherence protein C</fullName>
    </submittedName>
</protein>
<proteinExistence type="predicted"/>
<dbReference type="PANTHER" id="PTHR35007:SF2">
    <property type="entry name" value="PILUS ASSEMBLE PROTEIN"/>
    <property type="match status" value="1"/>
</dbReference>
<reference evidence="8 9" key="1">
    <citation type="submission" date="2023-07" db="EMBL/GenBank/DDBJ databases">
        <title>Sorghum-associated microbial communities from plants grown in Nebraska, USA.</title>
        <authorList>
            <person name="Schachtman D."/>
        </authorList>
    </citation>
    <scope>NUCLEOTIDE SEQUENCE [LARGE SCALE GENOMIC DNA]</scope>
    <source>
        <strain evidence="8 9">BE240</strain>
    </source>
</reference>
<evidence type="ECO:0000313" key="9">
    <source>
        <dbReference type="Proteomes" id="UP001265550"/>
    </source>
</evidence>
<keyword evidence="4 6" id="KW-1133">Transmembrane helix</keyword>
<evidence type="ECO:0000313" key="8">
    <source>
        <dbReference type="EMBL" id="MDR7097036.1"/>
    </source>
</evidence>
<dbReference type="InterPro" id="IPR018076">
    <property type="entry name" value="T2SS_GspF_dom"/>
</dbReference>
<keyword evidence="2" id="KW-1003">Cell membrane</keyword>
<feature type="transmembrane region" description="Helical" evidence="6">
    <location>
        <begin position="277"/>
        <end position="300"/>
    </location>
</feature>
<comment type="caution">
    <text evidence="8">The sequence shown here is derived from an EMBL/GenBank/DDBJ whole genome shotgun (WGS) entry which is preliminary data.</text>
</comment>
<keyword evidence="9" id="KW-1185">Reference proteome</keyword>
<dbReference type="Pfam" id="PF00482">
    <property type="entry name" value="T2SSF"/>
    <property type="match status" value="1"/>
</dbReference>